<comment type="caution">
    <text evidence="2">The sequence shown here is derived from an EMBL/GenBank/DDBJ whole genome shotgun (WGS) entry which is preliminary data.</text>
</comment>
<dbReference type="EMBL" id="JTFC01000008">
    <property type="protein sequence ID" value="RUS58015.1"/>
    <property type="molecule type" value="Genomic_DNA"/>
</dbReference>
<keyword evidence="1" id="KW-1133">Transmembrane helix</keyword>
<dbReference type="Proteomes" id="UP000288623">
    <property type="component" value="Unassembled WGS sequence"/>
</dbReference>
<reference evidence="2 3" key="1">
    <citation type="submission" date="2014-11" db="EMBL/GenBank/DDBJ databases">
        <title>Genome sequence and analysis of novel Kurthia sp.</title>
        <authorList>
            <person name="Lawson J.N."/>
            <person name="Gonzalez J.E."/>
            <person name="Rinauldi L."/>
            <person name="Xuan Z."/>
            <person name="Firman A."/>
            <person name="Shaddox L."/>
            <person name="Trudeau A."/>
            <person name="Shah S."/>
            <person name="Reiman D."/>
        </authorList>
    </citation>
    <scope>NUCLEOTIDE SEQUENCE [LARGE SCALE GENOMIC DNA]</scope>
    <source>
        <strain evidence="2 3">3B1D</strain>
    </source>
</reference>
<dbReference type="OrthoDB" id="2452498at2"/>
<keyword evidence="1" id="KW-0472">Membrane</keyword>
<dbReference type="AlphaFoldDB" id="A0A433RXK6"/>
<evidence type="ECO:0000256" key="1">
    <source>
        <dbReference type="SAM" id="Phobius"/>
    </source>
</evidence>
<keyword evidence="1" id="KW-0812">Transmembrane</keyword>
<proteinExistence type="predicted"/>
<name>A0A433RXK6_9BACL</name>
<accession>A0A433RXK6</accession>
<evidence type="ECO:0008006" key="4">
    <source>
        <dbReference type="Google" id="ProtNLM"/>
    </source>
</evidence>
<evidence type="ECO:0000313" key="2">
    <source>
        <dbReference type="EMBL" id="RUS58015.1"/>
    </source>
</evidence>
<dbReference type="NCBIfam" id="NF033218">
    <property type="entry name" value="anchor_AmaP"/>
    <property type="match status" value="1"/>
</dbReference>
<gene>
    <name evidence="2" type="ORF">QI30_02365</name>
</gene>
<feature type="transmembrane region" description="Helical" evidence="1">
    <location>
        <begin position="7"/>
        <end position="25"/>
    </location>
</feature>
<evidence type="ECO:0000313" key="3">
    <source>
        <dbReference type="Proteomes" id="UP000288623"/>
    </source>
</evidence>
<protein>
    <recommendedName>
        <fullName evidence="4">Alkaline shock response membrane anchor protein AmaP</fullName>
    </recommendedName>
</protein>
<dbReference type="RefSeq" id="WP_126989349.1">
    <property type="nucleotide sequence ID" value="NZ_JTFC01000008.1"/>
</dbReference>
<organism evidence="2 3">
    <name type="scientific">Candidatus Kurthia intestinigallinarum</name>
    <dbReference type="NCBI Taxonomy" id="1562256"/>
    <lineage>
        <taxon>Bacteria</taxon>
        <taxon>Bacillati</taxon>
        <taxon>Bacillota</taxon>
        <taxon>Bacilli</taxon>
        <taxon>Bacillales</taxon>
        <taxon>Caryophanaceae</taxon>
        <taxon>Kurthia</taxon>
    </lineage>
</organism>
<keyword evidence="3" id="KW-1185">Reference proteome</keyword>
<sequence length="178" mass="20820">MKRFFSFLLGLFLLILIGTFTFLYVDDSRLTDYQEQLVSYSWFEPTLYIMAAVGIVLALAFLIYSFTPSHKKRGLYLSYNDGEIYMNKRSIEKVVLRTLDKYEAVRQPSVSIKMYQKKQKSYMDIATEFFVGPTGNVQSLLERIKEDIKEQTEHFSEVPVREVKVNVVDQKALNKRVI</sequence>
<feature type="transmembrane region" description="Helical" evidence="1">
    <location>
        <begin position="45"/>
        <end position="66"/>
    </location>
</feature>